<dbReference type="PIRSF" id="PIRSF500217">
    <property type="entry name" value="AlgI"/>
    <property type="match status" value="1"/>
</dbReference>
<comment type="subcellular location">
    <subcellularLocation>
        <location evidence="1">Cell membrane</location>
        <topology evidence="1">Multi-pass membrane protein</topology>
    </subcellularLocation>
</comment>
<comment type="similarity">
    <text evidence="2 9">Belongs to the membrane-bound acyltransferase family.</text>
</comment>
<dbReference type="Pfam" id="PF03062">
    <property type="entry name" value="MBOAT"/>
    <property type="match status" value="1"/>
</dbReference>
<feature type="transmembrane region" description="Helical" evidence="10">
    <location>
        <begin position="397"/>
        <end position="416"/>
    </location>
</feature>
<keyword evidence="6 10" id="KW-1133">Transmembrane helix</keyword>
<dbReference type="InterPro" id="IPR004299">
    <property type="entry name" value="MBOAT_fam"/>
</dbReference>
<feature type="transmembrane region" description="Helical" evidence="10">
    <location>
        <begin position="6"/>
        <end position="24"/>
    </location>
</feature>
<organism evidence="11">
    <name type="scientific">Solibacter usitatus (strain Ellin6076)</name>
    <dbReference type="NCBI Taxonomy" id="234267"/>
    <lineage>
        <taxon>Bacteria</taxon>
        <taxon>Pseudomonadati</taxon>
        <taxon>Acidobacteriota</taxon>
        <taxon>Terriglobia</taxon>
        <taxon>Bryobacterales</taxon>
        <taxon>Solibacteraceae</taxon>
        <taxon>Candidatus Solibacter</taxon>
    </lineage>
</organism>
<evidence type="ECO:0000256" key="4">
    <source>
        <dbReference type="ARBA" id="ARBA00022679"/>
    </source>
</evidence>
<keyword evidence="3 9" id="KW-1003">Cell membrane</keyword>
<dbReference type="InParanoid" id="Q01PX7"/>
<keyword evidence="4 9" id="KW-0808">Transferase</keyword>
<dbReference type="GO" id="GO:0016746">
    <property type="term" value="F:acyltransferase activity"/>
    <property type="evidence" value="ECO:0007669"/>
    <property type="project" value="UniProtKB-KW"/>
</dbReference>
<evidence type="ECO:0000256" key="5">
    <source>
        <dbReference type="ARBA" id="ARBA00022692"/>
    </source>
</evidence>
<feature type="transmembrane region" description="Helical" evidence="10">
    <location>
        <begin position="318"/>
        <end position="338"/>
    </location>
</feature>
<sequence precursor="true">MGLAAGSSTFFIFVAAVFFLYWAAPTRLVRLGIILLANYFFCARFGLFYLALIPACSTVDFLVGLGLMRFSNTHPRRGLIAVSVALNLGLLVGARHMGAVVNPKGWDWIFPLGLSFYTLQALTYTLDLYRRDAEGTDSLLAYLSAVSFFPTLQAGPITRVTDLIQQMAKRRPLERIEGGRALFLIGLGVLKKALVADFLAENLVNRVFDTPKLYSGAEVLVAVYAYSLQLYFDFSGYTDIARGCAQLLGIRLPVNFDRPYLSANLTEFWRRWHLSFSNWLRDYLFFALPGGRTKIMPYLNLVITMVLGGLWHGITWSFAIWGLLHGSALAATRAWWAWRGKPKQPVNQWRHALAVFGTYQFVCLTWIFFRAGSVANALDILGRIGSLSVGFENVTPLFAAALALAAATFFVPKAWYSAAVERFAASPFYVHAAALAMVAVTLRYLGGSGSAPFVYSRF</sequence>
<protein>
    <submittedName>
        <fullName evidence="11">Membrane bound O-acyl transferase, MBOAT family protein</fullName>
    </submittedName>
</protein>
<dbReference type="InterPro" id="IPR028362">
    <property type="entry name" value="AlgI"/>
</dbReference>
<evidence type="ECO:0000256" key="2">
    <source>
        <dbReference type="ARBA" id="ARBA00010323"/>
    </source>
</evidence>
<evidence type="ECO:0000256" key="8">
    <source>
        <dbReference type="ARBA" id="ARBA00023315"/>
    </source>
</evidence>
<evidence type="ECO:0000256" key="10">
    <source>
        <dbReference type="SAM" id="Phobius"/>
    </source>
</evidence>
<dbReference type="EMBL" id="CP000473">
    <property type="protein sequence ID" value="ABJ88293.1"/>
    <property type="molecule type" value="Genomic_DNA"/>
</dbReference>
<evidence type="ECO:0000256" key="6">
    <source>
        <dbReference type="ARBA" id="ARBA00022989"/>
    </source>
</evidence>
<evidence type="ECO:0000256" key="7">
    <source>
        <dbReference type="ARBA" id="ARBA00023136"/>
    </source>
</evidence>
<accession>Q01PX7</accession>
<dbReference type="OrthoDB" id="9805788at2"/>
<name>Q01PX7_SOLUE</name>
<dbReference type="GO" id="GO:0005886">
    <property type="term" value="C:plasma membrane"/>
    <property type="evidence" value="ECO:0007669"/>
    <property type="project" value="UniProtKB-SubCell"/>
</dbReference>
<keyword evidence="5 10" id="KW-0812">Transmembrane</keyword>
<feature type="transmembrane region" description="Helical" evidence="10">
    <location>
        <begin position="350"/>
        <end position="369"/>
    </location>
</feature>
<dbReference type="STRING" id="234267.Acid_7384"/>
<keyword evidence="8 9" id="KW-0012">Acyltransferase</keyword>
<reference evidence="11" key="1">
    <citation type="submission" date="2006-10" db="EMBL/GenBank/DDBJ databases">
        <title>Complete sequence of Solibacter usitatus Ellin6076.</title>
        <authorList>
            <consortium name="US DOE Joint Genome Institute"/>
            <person name="Copeland A."/>
            <person name="Lucas S."/>
            <person name="Lapidus A."/>
            <person name="Barry K."/>
            <person name="Detter J.C."/>
            <person name="Glavina del Rio T."/>
            <person name="Hammon N."/>
            <person name="Israni S."/>
            <person name="Dalin E."/>
            <person name="Tice H."/>
            <person name="Pitluck S."/>
            <person name="Thompson L.S."/>
            <person name="Brettin T."/>
            <person name="Bruce D."/>
            <person name="Han C."/>
            <person name="Tapia R."/>
            <person name="Gilna P."/>
            <person name="Schmutz J."/>
            <person name="Larimer F."/>
            <person name="Land M."/>
            <person name="Hauser L."/>
            <person name="Kyrpides N."/>
            <person name="Mikhailova N."/>
            <person name="Janssen P.H."/>
            <person name="Kuske C.R."/>
            <person name="Richardson P."/>
        </authorList>
    </citation>
    <scope>NUCLEOTIDE SEQUENCE</scope>
    <source>
        <strain evidence="11">Ellin6076</strain>
    </source>
</reference>
<dbReference type="InterPro" id="IPR051085">
    <property type="entry name" value="MB_O-acyltransferase"/>
</dbReference>
<evidence type="ECO:0000313" key="11">
    <source>
        <dbReference type="EMBL" id="ABJ88293.1"/>
    </source>
</evidence>
<feature type="transmembrane region" description="Helical" evidence="10">
    <location>
        <begin position="75"/>
        <end position="94"/>
    </location>
</feature>
<feature type="transmembrane region" description="Helical" evidence="10">
    <location>
        <begin position="138"/>
        <end position="160"/>
    </location>
</feature>
<dbReference type="PANTHER" id="PTHR13285:SF23">
    <property type="entry name" value="TEICHOIC ACID D-ALANYLTRANSFERASE"/>
    <property type="match status" value="1"/>
</dbReference>
<dbReference type="eggNOG" id="COG1696">
    <property type="taxonomic scope" value="Bacteria"/>
</dbReference>
<gene>
    <name evidence="11" type="ordered locus">Acid_7384</name>
</gene>
<evidence type="ECO:0000256" key="1">
    <source>
        <dbReference type="ARBA" id="ARBA00004651"/>
    </source>
</evidence>
<proteinExistence type="inferred from homology"/>
<evidence type="ECO:0000256" key="9">
    <source>
        <dbReference type="PIRNR" id="PIRNR016636"/>
    </source>
</evidence>
<evidence type="ECO:0000256" key="3">
    <source>
        <dbReference type="ARBA" id="ARBA00022475"/>
    </source>
</evidence>
<dbReference type="PIRSF" id="PIRSF016636">
    <property type="entry name" value="AlgI_DltB"/>
    <property type="match status" value="1"/>
</dbReference>
<dbReference type="InterPro" id="IPR024194">
    <property type="entry name" value="Ac/AlaTfrase_AlgI/DltB"/>
</dbReference>
<dbReference type="PANTHER" id="PTHR13285">
    <property type="entry name" value="ACYLTRANSFERASE"/>
    <property type="match status" value="1"/>
</dbReference>
<keyword evidence="7 9" id="KW-0472">Membrane</keyword>
<dbReference type="HOGENOM" id="CLU_025255_0_1_0"/>
<dbReference type="GO" id="GO:0042121">
    <property type="term" value="P:alginic acid biosynthetic process"/>
    <property type="evidence" value="ECO:0007669"/>
    <property type="project" value="InterPro"/>
</dbReference>
<dbReference type="AlphaFoldDB" id="Q01PX7"/>
<feature type="transmembrane region" description="Helical" evidence="10">
    <location>
        <begin position="106"/>
        <end position="126"/>
    </location>
</feature>
<feature type="transmembrane region" description="Helical" evidence="10">
    <location>
        <begin position="428"/>
        <end position="446"/>
    </location>
</feature>
<dbReference type="KEGG" id="sus:Acid_7384"/>